<evidence type="ECO:0000256" key="1">
    <source>
        <dbReference type="SAM" id="SignalP"/>
    </source>
</evidence>
<reference evidence="2" key="2">
    <citation type="submission" date="2021-12" db="EMBL/GenBank/DDBJ databases">
        <title>Resequencing data analysis of finger millet.</title>
        <authorList>
            <person name="Hatakeyama M."/>
            <person name="Aluri S."/>
            <person name="Balachadran M.T."/>
            <person name="Sivarajan S.R."/>
            <person name="Poveda L."/>
            <person name="Shimizu-Inatsugi R."/>
            <person name="Schlapbach R."/>
            <person name="Sreeman S.M."/>
            <person name="Shimizu K.K."/>
        </authorList>
    </citation>
    <scope>NUCLEOTIDE SEQUENCE</scope>
</reference>
<proteinExistence type="predicted"/>
<gene>
    <name evidence="2" type="primary">ga00001</name>
    <name evidence="2" type="ORF">PR202_ga00001</name>
</gene>
<feature type="signal peptide" evidence="1">
    <location>
        <begin position="1"/>
        <end position="15"/>
    </location>
</feature>
<dbReference type="AlphaFoldDB" id="A0AAV5BDA5"/>
<comment type="caution">
    <text evidence="2">The sequence shown here is derived from an EMBL/GenBank/DDBJ whole genome shotgun (WGS) entry which is preliminary data.</text>
</comment>
<dbReference type="EMBL" id="BQKI01000001">
    <property type="protein sequence ID" value="GJM84341.1"/>
    <property type="molecule type" value="Genomic_DNA"/>
</dbReference>
<reference evidence="2" key="1">
    <citation type="journal article" date="2018" name="DNA Res.">
        <title>Multiple hybrid de novo genome assembly of finger millet, an orphan allotetraploid crop.</title>
        <authorList>
            <person name="Hatakeyama M."/>
            <person name="Aluri S."/>
            <person name="Balachadran M.T."/>
            <person name="Sivarajan S.R."/>
            <person name="Patrignani A."/>
            <person name="Gruter S."/>
            <person name="Poveda L."/>
            <person name="Shimizu-Inatsugi R."/>
            <person name="Baeten J."/>
            <person name="Francoijs K.J."/>
            <person name="Nataraja K.N."/>
            <person name="Reddy Y.A.N."/>
            <person name="Phadnis S."/>
            <person name="Ravikumar R.L."/>
            <person name="Schlapbach R."/>
            <person name="Sreeman S.M."/>
            <person name="Shimizu K.K."/>
        </authorList>
    </citation>
    <scope>NUCLEOTIDE SEQUENCE</scope>
</reference>
<organism evidence="2 3">
    <name type="scientific">Eleusine coracana subsp. coracana</name>
    <dbReference type="NCBI Taxonomy" id="191504"/>
    <lineage>
        <taxon>Eukaryota</taxon>
        <taxon>Viridiplantae</taxon>
        <taxon>Streptophyta</taxon>
        <taxon>Embryophyta</taxon>
        <taxon>Tracheophyta</taxon>
        <taxon>Spermatophyta</taxon>
        <taxon>Magnoliopsida</taxon>
        <taxon>Liliopsida</taxon>
        <taxon>Poales</taxon>
        <taxon>Poaceae</taxon>
        <taxon>PACMAD clade</taxon>
        <taxon>Chloridoideae</taxon>
        <taxon>Cynodonteae</taxon>
        <taxon>Eleusininae</taxon>
        <taxon>Eleusine</taxon>
    </lineage>
</organism>
<accession>A0AAV5BDA5</accession>
<keyword evidence="1" id="KW-0732">Signal</keyword>
<sequence length="143" mass="15341">MLLTFFAARVTLGGGCAPDRPAAAWYLVAVTASGPLKEAGRPLHRVYRGGTLFVDASGAALGQRCPVSVGSGLPPFVHMQQRRNVLFTDQSRLPFVRQHGTSSRVCASRRSSLDLPMQIWRSAPSHVPGGILVFDRSQATPGE</sequence>
<name>A0AAV5BDA5_ELECO</name>
<feature type="chain" id="PRO_5044011326" evidence="1">
    <location>
        <begin position="16"/>
        <end position="143"/>
    </location>
</feature>
<evidence type="ECO:0000313" key="3">
    <source>
        <dbReference type="Proteomes" id="UP001054889"/>
    </source>
</evidence>
<evidence type="ECO:0000313" key="2">
    <source>
        <dbReference type="EMBL" id="GJM84341.1"/>
    </source>
</evidence>
<dbReference type="Proteomes" id="UP001054889">
    <property type="component" value="Unassembled WGS sequence"/>
</dbReference>
<protein>
    <submittedName>
        <fullName evidence="2">Uncharacterized protein</fullName>
    </submittedName>
</protein>
<keyword evidence="3" id="KW-1185">Reference proteome</keyword>